<accession>A0A1I3TWA0</accession>
<sequence>MKKRLGAFLFILLVFFPTQAFAVEFTIADTDIHAKLLSDGNVEVKETHTYKFDGEFNGITRTLIPKEKSAITNVHASENGTELPVEQEENLYKIHRSGSDESITIELFYTIQNGVEVFEDVGQFYWPFFDESNESSYQNMTITIEPPEPADIKAAYGFDAAYETVSTTEDGKVVFHLGTVDSGENGDIRAAYDAALFSNAPVKSFEPMLEEIQADKKQMDEIIAARAETSERWGNFALYFSAALFILVLTLLISAARKRSETGREVDRRRRSVSGFPKEKMSLPAMMSFTNHGHLPTSALTASLLDLVLKGNIEKVTEEEFKLVHRDTDYKHEHRLITWLFDEIASSDTLHLEDVETYAEDKSNHEKYQLRINAWKEEVKQELQQYTLVENAPVPRFTAAIAALVTLPFIFLFPYYDLFLWMFVSISLFLFFTGFSIAYRPLNEKGRMIKEQLYPIKISDDWKSWEEEDQVPALLYQIGMGKRDLLKTTSPSLAPSNGDWMMFLILGASIQESFQSADKHATVSASSGGVSGGGAGVGGGGGGSGAF</sequence>
<dbReference type="Proteomes" id="UP000183557">
    <property type="component" value="Unassembled WGS sequence"/>
</dbReference>
<evidence type="ECO:0000256" key="4">
    <source>
        <dbReference type="SAM" id="SignalP"/>
    </source>
</evidence>
<evidence type="ECO:0000256" key="2">
    <source>
        <dbReference type="SAM" id="MobiDB-lite"/>
    </source>
</evidence>
<dbReference type="InterPro" id="IPR018702">
    <property type="entry name" value="DUF2207"/>
</dbReference>
<feature type="domain" description="DUF2207" evidence="5">
    <location>
        <begin position="27"/>
        <end position="191"/>
    </location>
</feature>
<organism evidence="7 8">
    <name type="scientific">Halobacillus dabanensis</name>
    <dbReference type="NCBI Taxonomy" id="240302"/>
    <lineage>
        <taxon>Bacteria</taxon>
        <taxon>Bacillati</taxon>
        <taxon>Bacillota</taxon>
        <taxon>Bacilli</taxon>
        <taxon>Bacillales</taxon>
        <taxon>Bacillaceae</taxon>
        <taxon>Halobacillus</taxon>
    </lineage>
</organism>
<evidence type="ECO:0000313" key="7">
    <source>
        <dbReference type="EMBL" id="SFJ75534.1"/>
    </source>
</evidence>
<evidence type="ECO:0000313" key="8">
    <source>
        <dbReference type="Proteomes" id="UP000183557"/>
    </source>
</evidence>
<evidence type="ECO:0000256" key="3">
    <source>
        <dbReference type="SAM" id="Phobius"/>
    </source>
</evidence>
<feature type="transmembrane region" description="Helical" evidence="3">
    <location>
        <begin position="394"/>
        <end position="413"/>
    </location>
</feature>
<keyword evidence="3" id="KW-0812">Transmembrane</keyword>
<feature type="transmembrane region" description="Helical" evidence="3">
    <location>
        <begin position="236"/>
        <end position="256"/>
    </location>
</feature>
<gene>
    <name evidence="7" type="ORF">SAMN04487936_10454</name>
</gene>
<keyword evidence="3" id="KW-1133">Transmembrane helix</keyword>
<feature type="domain" description="Predicted membrane protein YciQ-like C-terminal" evidence="6">
    <location>
        <begin position="293"/>
        <end position="432"/>
    </location>
</feature>
<keyword evidence="4" id="KW-0732">Signal</keyword>
<keyword evidence="3" id="KW-0472">Membrane</keyword>
<evidence type="ECO:0000259" key="6">
    <source>
        <dbReference type="Pfam" id="PF20990"/>
    </source>
</evidence>
<evidence type="ECO:0000256" key="1">
    <source>
        <dbReference type="SAM" id="Coils"/>
    </source>
</evidence>
<feature type="coiled-coil region" evidence="1">
    <location>
        <begin position="358"/>
        <end position="392"/>
    </location>
</feature>
<feature type="signal peptide" evidence="4">
    <location>
        <begin position="1"/>
        <end position="22"/>
    </location>
</feature>
<dbReference type="OrthoDB" id="5507254at2"/>
<keyword evidence="1" id="KW-0175">Coiled coil</keyword>
<dbReference type="Pfam" id="PF09972">
    <property type="entry name" value="DUF2207"/>
    <property type="match status" value="1"/>
</dbReference>
<protein>
    <submittedName>
        <fullName evidence="7">Uncharacterized membrane protein</fullName>
    </submittedName>
</protein>
<feature type="region of interest" description="Disordered" evidence="2">
    <location>
        <begin position="525"/>
        <end position="547"/>
    </location>
</feature>
<dbReference type="AlphaFoldDB" id="A0A1I3TWA0"/>
<dbReference type="Pfam" id="PF20990">
    <property type="entry name" value="DUF2207_C"/>
    <property type="match status" value="1"/>
</dbReference>
<evidence type="ECO:0000259" key="5">
    <source>
        <dbReference type="Pfam" id="PF09972"/>
    </source>
</evidence>
<feature type="transmembrane region" description="Helical" evidence="3">
    <location>
        <begin position="419"/>
        <end position="439"/>
    </location>
</feature>
<keyword evidence="8" id="KW-1185">Reference proteome</keyword>
<proteinExistence type="predicted"/>
<reference evidence="8" key="1">
    <citation type="submission" date="2016-10" db="EMBL/GenBank/DDBJ databases">
        <authorList>
            <person name="Varghese N."/>
            <person name="Submissions S."/>
        </authorList>
    </citation>
    <scope>NUCLEOTIDE SEQUENCE [LARGE SCALE GENOMIC DNA]</scope>
    <source>
        <strain evidence="8">CGMCC 1.3704</strain>
    </source>
</reference>
<name>A0A1I3TWA0_HALDA</name>
<feature type="compositionally biased region" description="Gly residues" evidence="2">
    <location>
        <begin position="529"/>
        <end position="547"/>
    </location>
</feature>
<feature type="chain" id="PRO_5010340392" evidence="4">
    <location>
        <begin position="23"/>
        <end position="547"/>
    </location>
</feature>
<dbReference type="RefSeq" id="WP_075036056.1">
    <property type="nucleotide sequence ID" value="NZ_FOSB01000004.1"/>
</dbReference>
<dbReference type="EMBL" id="FOSB01000004">
    <property type="protein sequence ID" value="SFJ75534.1"/>
    <property type="molecule type" value="Genomic_DNA"/>
</dbReference>
<dbReference type="InterPro" id="IPR048389">
    <property type="entry name" value="YciQ-like_C"/>
</dbReference>